<dbReference type="PANTHER" id="PTHR46586:SF3">
    <property type="entry name" value="ANKYRIN REPEAT-CONTAINING PROTEIN"/>
    <property type="match status" value="1"/>
</dbReference>
<reference evidence="2" key="1">
    <citation type="journal article" date="2006" name="Science">
        <title>Phytophthora genome sequences uncover evolutionary origins and mechanisms of pathogenesis.</title>
        <authorList>
            <person name="Tyler B.M."/>
            <person name="Tripathy S."/>
            <person name="Zhang X."/>
            <person name="Dehal P."/>
            <person name="Jiang R.H."/>
            <person name="Aerts A."/>
            <person name="Arredondo F.D."/>
            <person name="Baxter L."/>
            <person name="Bensasson D."/>
            <person name="Beynon J.L."/>
            <person name="Chapman J."/>
            <person name="Damasceno C.M."/>
            <person name="Dorrance A.E."/>
            <person name="Dou D."/>
            <person name="Dickerman A.W."/>
            <person name="Dubchak I.L."/>
            <person name="Garbelotto M."/>
            <person name="Gijzen M."/>
            <person name="Gordon S.G."/>
            <person name="Govers F."/>
            <person name="Grunwald N.J."/>
            <person name="Huang W."/>
            <person name="Ivors K.L."/>
            <person name="Jones R.W."/>
            <person name="Kamoun S."/>
            <person name="Krampis K."/>
            <person name="Lamour K.H."/>
            <person name="Lee M.K."/>
            <person name="McDonald W.H."/>
            <person name="Medina M."/>
            <person name="Meijer H.J."/>
            <person name="Nordberg E.K."/>
            <person name="Maclean D.J."/>
            <person name="Ospina-Giraldo M.D."/>
            <person name="Morris P.F."/>
            <person name="Phuntumart V."/>
            <person name="Putnam N.H."/>
            <person name="Rash S."/>
            <person name="Rose J.K."/>
            <person name="Sakihama Y."/>
            <person name="Salamov A.A."/>
            <person name="Savidor A."/>
            <person name="Scheuring C.F."/>
            <person name="Smith B.M."/>
            <person name="Sobral B.W."/>
            <person name="Terry A."/>
            <person name="Torto-Alalibo T.A."/>
            <person name="Win J."/>
            <person name="Xu Z."/>
            <person name="Zhang H."/>
            <person name="Grigoriev I.V."/>
            <person name="Rokhsar D.S."/>
            <person name="Boore J.L."/>
        </authorList>
    </citation>
    <scope>NUCLEOTIDE SEQUENCE [LARGE SCALE GENOMIC DNA]</scope>
    <source>
        <strain evidence="2">Pr102</strain>
    </source>
</reference>
<evidence type="ECO:0000313" key="2">
    <source>
        <dbReference type="Proteomes" id="UP000005238"/>
    </source>
</evidence>
<dbReference type="InterPro" id="IPR052050">
    <property type="entry name" value="SecEffector_AnkRepeat"/>
</dbReference>
<dbReference type="HOGENOM" id="CLU_1067391_0_0_1"/>
<dbReference type="PANTHER" id="PTHR46586">
    <property type="entry name" value="ANKYRIN REPEAT-CONTAINING PROTEIN"/>
    <property type="match status" value="1"/>
</dbReference>
<dbReference type="SMART" id="SM00248">
    <property type="entry name" value="ANK"/>
    <property type="match status" value="2"/>
</dbReference>
<evidence type="ECO:0000313" key="1">
    <source>
        <dbReference type="EnsemblProtists" id="Phyra80904"/>
    </source>
</evidence>
<accession>H3GUJ4</accession>
<dbReference type="VEuPathDB" id="FungiDB:KRP23_14411"/>
<dbReference type="InParanoid" id="H3GUJ4"/>
<dbReference type="InterPro" id="IPR002110">
    <property type="entry name" value="Ankyrin_rpt"/>
</dbReference>
<dbReference type="Proteomes" id="UP000005238">
    <property type="component" value="Unassembled WGS sequence"/>
</dbReference>
<dbReference type="Pfam" id="PF12796">
    <property type="entry name" value="Ank_2"/>
    <property type="match status" value="1"/>
</dbReference>
<sequence>MDNAAGEGYLNIVKWLHQNRKEGCSSKAMDQAAAGGHLEVVQWLHDNREEGCTPAAIDGAAANRNFKVVKWLCENRDEGYTASAMEDAAQNGDLEMVKLLHEINPDLLLDIADDEFLDEFSDEEPTDCVQMVNNLALDAAASNGHLNVVRWLDANCKDLDIVPAMEDPITNGHFEVLLYLHSALGGVYSAYDLNEVWDSLREETYLESNEELVAWFTENYPRPDEEDVERELELVDNMDGMDNAELLGVYLDAAFGRVFLR</sequence>
<dbReference type="Gene3D" id="1.25.40.20">
    <property type="entry name" value="Ankyrin repeat-containing domain"/>
    <property type="match status" value="2"/>
</dbReference>
<dbReference type="SUPFAM" id="SSF48403">
    <property type="entry name" value="Ankyrin repeat"/>
    <property type="match status" value="1"/>
</dbReference>
<dbReference type="InterPro" id="IPR036770">
    <property type="entry name" value="Ankyrin_rpt-contain_sf"/>
</dbReference>
<proteinExistence type="predicted"/>
<name>H3GUJ4_PHYRM</name>
<dbReference type="EnsemblProtists" id="Phyra80904">
    <property type="protein sequence ID" value="Phyra80904"/>
    <property type="gene ID" value="Phyra80904"/>
</dbReference>
<dbReference type="EMBL" id="DS566051">
    <property type="status" value="NOT_ANNOTATED_CDS"/>
    <property type="molecule type" value="Genomic_DNA"/>
</dbReference>
<keyword evidence="2" id="KW-1185">Reference proteome</keyword>
<reference evidence="1" key="2">
    <citation type="submission" date="2015-06" db="UniProtKB">
        <authorList>
            <consortium name="EnsemblProtists"/>
        </authorList>
    </citation>
    <scope>IDENTIFICATION</scope>
    <source>
        <strain evidence="1">Pr102</strain>
    </source>
</reference>
<dbReference type="AlphaFoldDB" id="H3GUJ4"/>
<dbReference type="VEuPathDB" id="FungiDB:KRP22_4254"/>
<protein>
    <submittedName>
        <fullName evidence="1">Uncharacterized protein</fullName>
    </submittedName>
</protein>
<dbReference type="STRING" id="164328.H3GUJ4"/>
<organism evidence="1 2">
    <name type="scientific">Phytophthora ramorum</name>
    <name type="common">Sudden oak death agent</name>
    <dbReference type="NCBI Taxonomy" id="164328"/>
    <lineage>
        <taxon>Eukaryota</taxon>
        <taxon>Sar</taxon>
        <taxon>Stramenopiles</taxon>
        <taxon>Oomycota</taxon>
        <taxon>Peronosporomycetes</taxon>
        <taxon>Peronosporales</taxon>
        <taxon>Peronosporaceae</taxon>
        <taxon>Phytophthora</taxon>
    </lineage>
</organism>